<protein>
    <submittedName>
        <fullName evidence="1">Uncharacterized protein</fullName>
    </submittedName>
</protein>
<dbReference type="EMBL" id="UINC01011340">
    <property type="protein sequence ID" value="SVA50101.1"/>
    <property type="molecule type" value="Genomic_DNA"/>
</dbReference>
<organism evidence="1">
    <name type="scientific">marine metagenome</name>
    <dbReference type="NCBI Taxonomy" id="408172"/>
    <lineage>
        <taxon>unclassified sequences</taxon>
        <taxon>metagenomes</taxon>
        <taxon>ecological metagenomes</taxon>
    </lineage>
</organism>
<reference evidence="1" key="1">
    <citation type="submission" date="2018-05" db="EMBL/GenBank/DDBJ databases">
        <authorList>
            <person name="Lanie J.A."/>
            <person name="Ng W.-L."/>
            <person name="Kazmierczak K.M."/>
            <person name="Andrzejewski T.M."/>
            <person name="Davidsen T.M."/>
            <person name="Wayne K.J."/>
            <person name="Tettelin H."/>
            <person name="Glass J.I."/>
            <person name="Rusch D."/>
            <person name="Podicherti R."/>
            <person name="Tsui H.-C.T."/>
            <person name="Winkler M.E."/>
        </authorList>
    </citation>
    <scope>NUCLEOTIDE SEQUENCE</scope>
</reference>
<proteinExistence type="predicted"/>
<accession>A0A381WCR5</accession>
<evidence type="ECO:0000313" key="1">
    <source>
        <dbReference type="EMBL" id="SVA50101.1"/>
    </source>
</evidence>
<feature type="non-terminal residue" evidence="1">
    <location>
        <position position="26"/>
    </location>
</feature>
<sequence>MSFNLIESAAGTLGSPGIVIIAPQTT</sequence>
<gene>
    <name evidence="1" type="ORF">METZ01_LOCUS102955</name>
</gene>
<dbReference type="AlphaFoldDB" id="A0A381WCR5"/>
<name>A0A381WCR5_9ZZZZ</name>